<dbReference type="PROSITE" id="PS51379">
    <property type="entry name" value="4FE4S_FER_2"/>
    <property type="match status" value="1"/>
</dbReference>
<dbReference type="PANTHER" id="PTHR36923:SF3">
    <property type="entry name" value="FERREDOXIN"/>
    <property type="match status" value="1"/>
</dbReference>
<keyword evidence="5 7" id="KW-0408">Iron</keyword>
<dbReference type="InterPro" id="IPR017900">
    <property type="entry name" value="4Fe4S_Fe_S_CS"/>
</dbReference>
<protein>
    <recommendedName>
        <fullName evidence="7">Ferredoxin</fullName>
    </recommendedName>
</protein>
<dbReference type="AlphaFoldDB" id="A0A8T4L3I3"/>
<dbReference type="EMBL" id="JAGVWC010000011">
    <property type="protein sequence ID" value="MBS3061883.1"/>
    <property type="molecule type" value="Genomic_DNA"/>
</dbReference>
<dbReference type="PRINTS" id="PR00352">
    <property type="entry name" value="3FE4SFRDOXIN"/>
</dbReference>
<keyword evidence="4 7" id="KW-0249">Electron transport</keyword>
<evidence type="ECO:0000256" key="3">
    <source>
        <dbReference type="ARBA" id="ARBA00022723"/>
    </source>
</evidence>
<accession>A0A8T4L3I3</accession>
<name>A0A8T4L3I3_9ARCH</name>
<reference evidence="9" key="1">
    <citation type="submission" date="2021-03" db="EMBL/GenBank/DDBJ databases">
        <authorList>
            <person name="Jaffe A."/>
        </authorList>
    </citation>
    <scope>NUCLEOTIDE SEQUENCE</scope>
    <source>
        <strain evidence="9">RIFCSPLOWO2_01_FULL_AR10_48_17</strain>
    </source>
</reference>
<evidence type="ECO:0000256" key="5">
    <source>
        <dbReference type="ARBA" id="ARBA00023004"/>
    </source>
</evidence>
<evidence type="ECO:0000256" key="1">
    <source>
        <dbReference type="ARBA" id="ARBA00001966"/>
    </source>
</evidence>
<evidence type="ECO:0000256" key="4">
    <source>
        <dbReference type="ARBA" id="ARBA00022982"/>
    </source>
</evidence>
<dbReference type="SUPFAM" id="SSF54862">
    <property type="entry name" value="4Fe-4S ferredoxins"/>
    <property type="match status" value="1"/>
</dbReference>
<dbReference type="PANTHER" id="PTHR36923">
    <property type="entry name" value="FERREDOXIN"/>
    <property type="match status" value="1"/>
</dbReference>
<keyword evidence="6 7" id="KW-0411">Iron-sulfur</keyword>
<gene>
    <name evidence="9" type="ORF">J4215_04860</name>
</gene>
<evidence type="ECO:0000256" key="7">
    <source>
        <dbReference type="RuleBase" id="RU368020"/>
    </source>
</evidence>
<feature type="domain" description="4Fe-4S ferredoxin-type" evidence="8">
    <location>
        <begin position="1"/>
        <end position="31"/>
    </location>
</feature>
<evidence type="ECO:0000256" key="2">
    <source>
        <dbReference type="ARBA" id="ARBA00022448"/>
    </source>
</evidence>
<comment type="caution">
    <text evidence="9">The sequence shown here is derived from an EMBL/GenBank/DDBJ whole genome shotgun (WGS) entry which is preliminary data.</text>
</comment>
<evidence type="ECO:0000313" key="10">
    <source>
        <dbReference type="Proteomes" id="UP000675968"/>
    </source>
</evidence>
<dbReference type="InterPro" id="IPR051269">
    <property type="entry name" value="Fe-S_cluster_ET"/>
</dbReference>
<dbReference type="PROSITE" id="PS00198">
    <property type="entry name" value="4FE4S_FER_1"/>
    <property type="match status" value="1"/>
</dbReference>
<reference evidence="9" key="2">
    <citation type="submission" date="2021-05" db="EMBL/GenBank/DDBJ databases">
        <title>Protein family content uncovers lineage relationships and bacterial pathway maintenance mechanisms in DPANN archaea.</title>
        <authorList>
            <person name="Castelle C.J."/>
            <person name="Meheust R."/>
            <person name="Jaffe A.L."/>
            <person name="Seitz K."/>
            <person name="Gong X."/>
            <person name="Baker B.J."/>
            <person name="Banfield J.F."/>
        </authorList>
    </citation>
    <scope>NUCLEOTIDE SEQUENCE</scope>
    <source>
        <strain evidence="9">RIFCSPLOWO2_01_FULL_AR10_48_17</strain>
    </source>
</reference>
<evidence type="ECO:0000256" key="6">
    <source>
        <dbReference type="ARBA" id="ARBA00023014"/>
    </source>
</evidence>
<evidence type="ECO:0000313" key="9">
    <source>
        <dbReference type="EMBL" id="MBS3061883.1"/>
    </source>
</evidence>
<dbReference type="GO" id="GO:0005506">
    <property type="term" value="F:iron ion binding"/>
    <property type="evidence" value="ECO:0007669"/>
    <property type="project" value="UniProtKB-UniRule"/>
</dbReference>
<comment type="cofactor">
    <cofactor evidence="1">
        <name>[4Fe-4S] cluster</name>
        <dbReference type="ChEBI" id="CHEBI:49883"/>
    </cofactor>
</comment>
<dbReference type="GO" id="GO:0016491">
    <property type="term" value="F:oxidoreductase activity"/>
    <property type="evidence" value="ECO:0007669"/>
    <property type="project" value="UniProtKB-ARBA"/>
</dbReference>
<dbReference type="InterPro" id="IPR017896">
    <property type="entry name" value="4Fe4S_Fe-S-bd"/>
</dbReference>
<keyword evidence="3 7" id="KW-0479">Metal-binding</keyword>
<proteinExistence type="predicted"/>
<organism evidence="9 10">
    <name type="scientific">Candidatus Iainarchaeum sp</name>
    <dbReference type="NCBI Taxonomy" id="3101447"/>
    <lineage>
        <taxon>Archaea</taxon>
        <taxon>Candidatus Iainarchaeota</taxon>
        <taxon>Candidatus Iainarchaeia</taxon>
        <taxon>Candidatus Iainarchaeales</taxon>
        <taxon>Candidatus Iainarchaeaceae</taxon>
        <taxon>Candidatus Iainarchaeum</taxon>
    </lineage>
</organism>
<dbReference type="GO" id="GO:0009055">
    <property type="term" value="F:electron transfer activity"/>
    <property type="evidence" value="ECO:0007669"/>
    <property type="project" value="UniProtKB-UniRule"/>
</dbReference>
<dbReference type="Pfam" id="PF13459">
    <property type="entry name" value="Fer4_15"/>
    <property type="match status" value="1"/>
</dbReference>
<dbReference type="InterPro" id="IPR001080">
    <property type="entry name" value="3Fe4S_ferredoxin"/>
</dbReference>
<keyword evidence="2 7" id="KW-0813">Transport</keyword>
<dbReference type="Proteomes" id="UP000675968">
    <property type="component" value="Unassembled WGS sequence"/>
</dbReference>
<dbReference type="GO" id="GO:0051536">
    <property type="term" value="F:iron-sulfur cluster binding"/>
    <property type="evidence" value="ECO:0007669"/>
    <property type="project" value="UniProtKB-KW"/>
</dbReference>
<sequence>MPIKIEHDKPNCIGCGACAAVCPDFWEMEGDKSHLKGSKDGGPFEGGEELEIKDSDEEKNMEAARSCPVNVIHLKAKDGKQLI</sequence>
<comment type="function">
    <text evidence="7">Ferredoxins are iron-sulfur proteins that transfer electrons in a wide variety of metabolic reactions.</text>
</comment>
<evidence type="ECO:0000259" key="8">
    <source>
        <dbReference type="PROSITE" id="PS51379"/>
    </source>
</evidence>
<dbReference type="Gene3D" id="3.30.70.20">
    <property type="match status" value="1"/>
</dbReference>